<reference evidence="8 9" key="1">
    <citation type="submission" date="2023-06" db="EMBL/GenBank/DDBJ databases">
        <title>Parasedimentitalea psychrophila sp. nov., a psychrophilic bacterium isolated from deep-sea sediment.</title>
        <authorList>
            <person name="Li A."/>
        </authorList>
    </citation>
    <scope>NUCLEOTIDE SEQUENCE [LARGE SCALE GENOMIC DNA]</scope>
    <source>
        <strain evidence="8 9">QS115</strain>
    </source>
</reference>
<dbReference type="Gene3D" id="3.40.30.10">
    <property type="entry name" value="Glutaredoxin"/>
    <property type="match status" value="1"/>
</dbReference>
<dbReference type="SUPFAM" id="SSF52833">
    <property type="entry name" value="Thioredoxin-like"/>
    <property type="match status" value="1"/>
</dbReference>
<dbReference type="InterPro" id="IPR004799">
    <property type="entry name" value="Periplasmic_diS_OxRdtase_DsbE"/>
</dbReference>
<evidence type="ECO:0000313" key="9">
    <source>
        <dbReference type="Proteomes" id="UP001238334"/>
    </source>
</evidence>
<dbReference type="KEGG" id="ppso:QPJ95_01855"/>
<dbReference type="GO" id="GO:0015036">
    <property type="term" value="F:disulfide oxidoreductase activity"/>
    <property type="evidence" value="ECO:0007669"/>
    <property type="project" value="InterPro"/>
</dbReference>
<dbReference type="InterPro" id="IPR013740">
    <property type="entry name" value="Redoxin"/>
</dbReference>
<dbReference type="PROSITE" id="PS00194">
    <property type="entry name" value="THIOREDOXIN_1"/>
    <property type="match status" value="1"/>
</dbReference>
<proteinExistence type="inferred from homology"/>
<name>A0A9Y2L396_9RHOB</name>
<accession>A0A9Y2L396</accession>
<dbReference type="InterPro" id="IPR036249">
    <property type="entry name" value="Thioredoxin-like_sf"/>
</dbReference>
<evidence type="ECO:0000256" key="1">
    <source>
        <dbReference type="ARBA" id="ARBA00004196"/>
    </source>
</evidence>
<evidence type="ECO:0000256" key="4">
    <source>
        <dbReference type="ARBA" id="ARBA00023157"/>
    </source>
</evidence>
<keyword evidence="6" id="KW-0472">Membrane</keyword>
<keyword evidence="6" id="KW-1133">Transmembrane helix</keyword>
<sequence length="193" mass="20882">MGRETQSPGRKWGPGIFALLPISIAVGLGALFFWGLSHASSDLQSPLIGRAVPEFSLAPIEGMENGLATADLIGRVSLVNVWASWCVPCRAENPLMVELAQSGQVPIYGINYKDEAKDALAFLEELGDPFTRIGADRSGRVSIDWGVYGVPETYIIDAEGRIAYKHIGPFDRQVLRDTILPIVAELQSKEAAS</sequence>
<dbReference type="NCBIfam" id="TIGR00385">
    <property type="entry name" value="dsbE"/>
    <property type="match status" value="1"/>
</dbReference>
<dbReference type="CDD" id="cd03010">
    <property type="entry name" value="TlpA_like_DsbE"/>
    <property type="match status" value="1"/>
</dbReference>
<evidence type="ECO:0000313" key="8">
    <source>
        <dbReference type="EMBL" id="WIY27523.1"/>
    </source>
</evidence>
<protein>
    <submittedName>
        <fullName evidence="8">DsbE family thiol:disulfide interchange protein</fullName>
    </submittedName>
</protein>
<dbReference type="AlphaFoldDB" id="A0A9Y2L396"/>
<evidence type="ECO:0000259" key="7">
    <source>
        <dbReference type="PROSITE" id="PS51352"/>
    </source>
</evidence>
<dbReference type="InterPro" id="IPR013766">
    <property type="entry name" value="Thioredoxin_domain"/>
</dbReference>
<keyword evidence="6" id="KW-0812">Transmembrane</keyword>
<dbReference type="PANTHER" id="PTHR42852">
    <property type="entry name" value="THIOL:DISULFIDE INTERCHANGE PROTEIN DSBE"/>
    <property type="match status" value="1"/>
</dbReference>
<dbReference type="InterPro" id="IPR050553">
    <property type="entry name" value="Thioredoxin_ResA/DsbE_sf"/>
</dbReference>
<dbReference type="Proteomes" id="UP001238334">
    <property type="component" value="Chromosome"/>
</dbReference>
<dbReference type="GO" id="GO:0017004">
    <property type="term" value="P:cytochrome complex assembly"/>
    <property type="evidence" value="ECO:0007669"/>
    <property type="project" value="UniProtKB-KW"/>
</dbReference>
<dbReference type="GO" id="GO:0030288">
    <property type="term" value="C:outer membrane-bounded periplasmic space"/>
    <property type="evidence" value="ECO:0007669"/>
    <property type="project" value="InterPro"/>
</dbReference>
<gene>
    <name evidence="8" type="ORF">QPJ95_01855</name>
</gene>
<comment type="similarity">
    <text evidence="2">Belongs to the thioredoxin family. DsbE subfamily.</text>
</comment>
<dbReference type="PROSITE" id="PS51352">
    <property type="entry name" value="THIOREDOXIN_2"/>
    <property type="match status" value="1"/>
</dbReference>
<dbReference type="Pfam" id="PF08534">
    <property type="entry name" value="Redoxin"/>
    <property type="match status" value="1"/>
</dbReference>
<evidence type="ECO:0000256" key="3">
    <source>
        <dbReference type="ARBA" id="ARBA00022748"/>
    </source>
</evidence>
<keyword evidence="5" id="KW-0676">Redox-active center</keyword>
<evidence type="ECO:0000256" key="2">
    <source>
        <dbReference type="ARBA" id="ARBA00007758"/>
    </source>
</evidence>
<comment type="subcellular location">
    <subcellularLocation>
        <location evidence="1">Cell envelope</location>
    </subcellularLocation>
</comment>
<feature type="domain" description="Thioredoxin" evidence="7">
    <location>
        <begin position="46"/>
        <end position="188"/>
    </location>
</feature>
<dbReference type="EMBL" id="CP127247">
    <property type="protein sequence ID" value="WIY27523.1"/>
    <property type="molecule type" value="Genomic_DNA"/>
</dbReference>
<dbReference type="InterPro" id="IPR017937">
    <property type="entry name" value="Thioredoxin_CS"/>
</dbReference>
<keyword evidence="4" id="KW-1015">Disulfide bond</keyword>
<keyword evidence="9" id="KW-1185">Reference proteome</keyword>
<organism evidence="8 9">
    <name type="scientific">Parasedimentitalea psychrophila</name>
    <dbReference type="NCBI Taxonomy" id="2997337"/>
    <lineage>
        <taxon>Bacteria</taxon>
        <taxon>Pseudomonadati</taxon>
        <taxon>Pseudomonadota</taxon>
        <taxon>Alphaproteobacteria</taxon>
        <taxon>Rhodobacterales</taxon>
        <taxon>Paracoccaceae</taxon>
        <taxon>Parasedimentitalea</taxon>
    </lineage>
</organism>
<evidence type="ECO:0000256" key="6">
    <source>
        <dbReference type="SAM" id="Phobius"/>
    </source>
</evidence>
<evidence type="ECO:0000256" key="5">
    <source>
        <dbReference type="ARBA" id="ARBA00023284"/>
    </source>
</evidence>
<keyword evidence="3" id="KW-0201">Cytochrome c-type biogenesis</keyword>
<dbReference type="PANTHER" id="PTHR42852:SF6">
    <property type="entry name" value="THIOL:DISULFIDE INTERCHANGE PROTEIN DSBE"/>
    <property type="match status" value="1"/>
</dbReference>
<feature type="transmembrane region" description="Helical" evidence="6">
    <location>
        <begin position="12"/>
        <end position="36"/>
    </location>
</feature>